<evidence type="ECO:0000256" key="3">
    <source>
        <dbReference type="ARBA" id="ARBA00023002"/>
    </source>
</evidence>
<dbReference type="HAMAP" id="MF_01216">
    <property type="entry name" value="Azoreductase_type1"/>
    <property type="match status" value="1"/>
</dbReference>
<evidence type="ECO:0000313" key="10">
    <source>
        <dbReference type="Proteomes" id="UP000057088"/>
    </source>
</evidence>
<dbReference type="EC" id="1.6.5.-" evidence="6"/>
<evidence type="ECO:0000256" key="5">
    <source>
        <dbReference type="ARBA" id="ARBA00048542"/>
    </source>
</evidence>
<dbReference type="InterPro" id="IPR029039">
    <property type="entry name" value="Flavoprotein-like_sf"/>
</dbReference>
<dbReference type="Proteomes" id="UP000254626">
    <property type="component" value="Unassembled WGS sequence"/>
</dbReference>
<comment type="subunit">
    <text evidence="6">Homodimer.</text>
</comment>
<dbReference type="GeneID" id="29383672"/>
<dbReference type="EMBL" id="CP014034">
    <property type="protein sequence ID" value="AMF92780.1"/>
    <property type="molecule type" value="Genomic_DNA"/>
</dbReference>
<feature type="binding site" evidence="6">
    <location>
        <position position="9"/>
    </location>
    <ligand>
        <name>FMN</name>
        <dbReference type="ChEBI" id="CHEBI:58210"/>
    </ligand>
</feature>
<evidence type="ECO:0000256" key="6">
    <source>
        <dbReference type="HAMAP-Rule" id="MF_01216"/>
    </source>
</evidence>
<proteinExistence type="inferred from homology"/>
<evidence type="ECO:0000259" key="7">
    <source>
        <dbReference type="Pfam" id="PF02525"/>
    </source>
</evidence>
<dbReference type="Gene3D" id="3.40.50.360">
    <property type="match status" value="1"/>
</dbReference>
<keyword evidence="4 6" id="KW-0520">NAD</keyword>
<dbReference type="KEGG" id="vfl:AL536_04725"/>
<evidence type="ECO:0000256" key="2">
    <source>
        <dbReference type="ARBA" id="ARBA00022643"/>
    </source>
</evidence>
<dbReference type="InterPro" id="IPR003680">
    <property type="entry name" value="Flavodoxin_fold"/>
</dbReference>
<dbReference type="Pfam" id="PF02525">
    <property type="entry name" value="Flavodoxin_2"/>
    <property type="match status" value="1"/>
</dbReference>
<keyword evidence="3 6" id="KW-0560">Oxidoreductase</keyword>
<accession>A0AAX2LWH3</accession>
<evidence type="ECO:0000313" key="8">
    <source>
        <dbReference type="EMBL" id="AMF92780.1"/>
    </source>
</evidence>
<name>A0AAX2LWH3_VIBFL</name>
<comment type="function">
    <text evidence="6">Also exhibits azoreductase activity. Catalyzes the reductive cleavage of the azo bond in aromatic azo compounds to the corresponding amines.</text>
</comment>
<sequence length="207" mass="22859">MKILLINSSPRQQTSSTYALAQALLQRVSTLTPVSVTEENVTRLAQVDSEYSISVASIEQQHDESTGSLAVSNRLIDDLIEADLVIVASPMHNFSLPSGLKSWVDHVVRAQKTFAITPTGKLGLLDDKPVYVLISSGGRFSGNNAYQPDFFTPYMKEVLSTIGIKSVSFFAIESTVSSHEVIENNIEFIRQKLLSHLEEHVIKIQLL</sequence>
<reference evidence="10" key="1">
    <citation type="submission" date="2015-12" db="EMBL/GenBank/DDBJ databases">
        <title>FDA dAtabase for Regulatory Grade micrObial Sequences (FDA-ARGOS): Supporting development and validation of Infectious Disease Dx tests.</title>
        <authorList>
            <person name="Hoffmann M."/>
            <person name="Allard M."/>
            <person name="Evans P."/>
            <person name="Brown E."/>
            <person name="Tallon L.J."/>
            <person name="Sadzewicz L."/>
            <person name="Sengamalay N."/>
            <person name="Ott S."/>
            <person name="Godinez A."/>
            <person name="Nagaraj S."/>
            <person name="Vyas G."/>
            <person name="Aluvathingal J."/>
            <person name="Nadendla S."/>
            <person name="Geyer C."/>
            <person name="Sichtig H."/>
        </authorList>
    </citation>
    <scope>NUCLEOTIDE SEQUENCE [LARGE SCALE GENOMIC DNA]</scope>
    <source>
        <strain evidence="10">ATCC 33809</strain>
    </source>
</reference>
<dbReference type="RefSeq" id="WP_024374381.1">
    <property type="nucleotide sequence ID" value="NZ_CABLBX010000010.1"/>
</dbReference>
<dbReference type="GO" id="GO:0009055">
    <property type="term" value="F:electron transfer activity"/>
    <property type="evidence" value="ECO:0007669"/>
    <property type="project" value="UniProtKB-UniRule"/>
</dbReference>
<dbReference type="PANTHER" id="PTHR43741:SF4">
    <property type="entry name" value="FMN-DEPENDENT NADH:QUINONE OXIDOREDUCTASE"/>
    <property type="match status" value="1"/>
</dbReference>
<comment type="cofactor">
    <cofactor evidence="6">
        <name>FMN</name>
        <dbReference type="ChEBI" id="CHEBI:58210"/>
    </cofactor>
    <text evidence="6">Binds 1 FMN per subunit.</text>
</comment>
<feature type="domain" description="Flavodoxin-like fold" evidence="7">
    <location>
        <begin position="1"/>
        <end position="193"/>
    </location>
</feature>
<keyword evidence="10" id="KW-1185">Reference proteome</keyword>
<evidence type="ECO:0000256" key="1">
    <source>
        <dbReference type="ARBA" id="ARBA00022630"/>
    </source>
</evidence>
<feature type="binding site" evidence="6">
    <location>
        <begin position="135"/>
        <end position="138"/>
    </location>
    <ligand>
        <name>FMN</name>
        <dbReference type="ChEBI" id="CHEBI:58210"/>
    </ligand>
</feature>
<protein>
    <recommendedName>
        <fullName evidence="6">FMN dependent NADH:quinone oxidoreductase</fullName>
        <ecNumber evidence="6">1.6.5.-</ecNumber>
    </recommendedName>
    <alternativeName>
        <fullName evidence="6">Azo-dye reductase</fullName>
    </alternativeName>
    <alternativeName>
        <fullName evidence="6">FMN-dependent NADH-azo compound oxidoreductase</fullName>
    </alternativeName>
    <alternativeName>
        <fullName evidence="6">FMN-dependent NADH-azoreductase</fullName>
        <ecNumber evidence="6">1.7.1.17</ecNumber>
    </alternativeName>
</protein>
<dbReference type="InterPro" id="IPR050104">
    <property type="entry name" value="FMN-dep_NADH:Q_OxRdtase_AzoR1"/>
</dbReference>
<gene>
    <name evidence="9" type="primary">azoR1</name>
    <name evidence="6" type="synonym">azoR</name>
    <name evidence="8" type="ORF">AL536_04725</name>
    <name evidence="9" type="ORF">NCTC11327_04561</name>
</gene>
<dbReference type="Proteomes" id="UP000057088">
    <property type="component" value="Chromosome 1"/>
</dbReference>
<dbReference type="EC" id="1.7.1.17" evidence="6"/>
<comment type="function">
    <text evidence="6">Quinone reductase that provides resistance to thiol-specific stress caused by electrophilic quinones.</text>
</comment>
<reference evidence="9 11" key="3">
    <citation type="submission" date="2018-06" db="EMBL/GenBank/DDBJ databases">
        <authorList>
            <consortium name="Pathogen Informatics"/>
            <person name="Doyle S."/>
        </authorList>
    </citation>
    <scope>NUCLEOTIDE SEQUENCE [LARGE SCALE GENOMIC DNA]</scope>
    <source>
        <strain evidence="9 11">NCTC11327</strain>
    </source>
</reference>
<dbReference type="GO" id="GO:0010181">
    <property type="term" value="F:FMN binding"/>
    <property type="evidence" value="ECO:0007669"/>
    <property type="project" value="UniProtKB-UniRule"/>
</dbReference>
<comment type="catalytic activity">
    <reaction evidence="5">
        <text>N,N-dimethyl-1,4-phenylenediamine + anthranilate + 2 NAD(+) = 2-(4-dimethylaminophenyl)diazenylbenzoate + 2 NADH + 2 H(+)</text>
        <dbReference type="Rhea" id="RHEA:55872"/>
        <dbReference type="ChEBI" id="CHEBI:15378"/>
        <dbReference type="ChEBI" id="CHEBI:15783"/>
        <dbReference type="ChEBI" id="CHEBI:16567"/>
        <dbReference type="ChEBI" id="CHEBI:57540"/>
        <dbReference type="ChEBI" id="CHEBI:57945"/>
        <dbReference type="ChEBI" id="CHEBI:71579"/>
        <dbReference type="EC" id="1.7.1.17"/>
    </reaction>
    <physiologicalReaction direction="right-to-left" evidence="5">
        <dbReference type="Rhea" id="RHEA:55874"/>
    </physiologicalReaction>
</comment>
<comment type="caution">
    <text evidence="6">Lacks conserved residue(s) required for the propagation of feature annotation.</text>
</comment>
<keyword evidence="2 6" id="KW-0288">FMN</keyword>
<evidence type="ECO:0000256" key="4">
    <source>
        <dbReference type="ARBA" id="ARBA00023027"/>
    </source>
</evidence>
<comment type="catalytic activity">
    <reaction evidence="6">
        <text>2 a quinone + NADH + H(+) = 2 a 1,4-benzosemiquinone + NAD(+)</text>
        <dbReference type="Rhea" id="RHEA:65952"/>
        <dbReference type="ChEBI" id="CHEBI:15378"/>
        <dbReference type="ChEBI" id="CHEBI:57540"/>
        <dbReference type="ChEBI" id="CHEBI:57945"/>
        <dbReference type="ChEBI" id="CHEBI:132124"/>
        <dbReference type="ChEBI" id="CHEBI:134225"/>
    </reaction>
</comment>
<evidence type="ECO:0000313" key="11">
    <source>
        <dbReference type="Proteomes" id="UP000254626"/>
    </source>
</evidence>
<keyword evidence="1 6" id="KW-0285">Flavoprotein</keyword>
<dbReference type="InterPro" id="IPR023048">
    <property type="entry name" value="NADH:quinone_OxRdtase_FMN_depd"/>
</dbReference>
<dbReference type="GO" id="GO:0016655">
    <property type="term" value="F:oxidoreductase activity, acting on NAD(P)H, quinone or similar compound as acceptor"/>
    <property type="evidence" value="ECO:0007669"/>
    <property type="project" value="InterPro"/>
</dbReference>
<comment type="similarity">
    <text evidence="6">Belongs to the azoreductase type 1 family.</text>
</comment>
<dbReference type="SUPFAM" id="SSF52218">
    <property type="entry name" value="Flavoproteins"/>
    <property type="match status" value="1"/>
</dbReference>
<dbReference type="PANTHER" id="PTHR43741">
    <property type="entry name" value="FMN-DEPENDENT NADH-AZOREDUCTASE 1"/>
    <property type="match status" value="1"/>
</dbReference>
<dbReference type="GO" id="GO:0016652">
    <property type="term" value="F:oxidoreductase activity, acting on NAD(P)H as acceptor"/>
    <property type="evidence" value="ECO:0007669"/>
    <property type="project" value="UniProtKB-UniRule"/>
</dbReference>
<dbReference type="EMBL" id="UHIP01000002">
    <property type="protein sequence ID" value="SUQ27665.1"/>
    <property type="molecule type" value="Genomic_DNA"/>
</dbReference>
<evidence type="ECO:0000313" key="9">
    <source>
        <dbReference type="EMBL" id="SUQ27665.1"/>
    </source>
</evidence>
<dbReference type="AlphaFoldDB" id="A0AAX2LWH3"/>
<organism evidence="9 11">
    <name type="scientific">Vibrio fluvialis</name>
    <dbReference type="NCBI Taxonomy" id="676"/>
    <lineage>
        <taxon>Bacteria</taxon>
        <taxon>Pseudomonadati</taxon>
        <taxon>Pseudomonadota</taxon>
        <taxon>Gammaproteobacteria</taxon>
        <taxon>Vibrionales</taxon>
        <taxon>Vibrionaceae</taxon>
        <taxon>Vibrio</taxon>
    </lineage>
</organism>
<reference evidence="8" key="2">
    <citation type="submission" date="2018-01" db="EMBL/GenBank/DDBJ databases">
        <title>FDA dAtabase for Regulatory Grade micrObial Sequences (FDA-ARGOS): Supporting development and validation of Infectious Disease Dx tests.</title>
        <authorList>
            <person name="Hoffmann M."/>
            <person name="Allard M."/>
            <person name="Evans P."/>
            <person name="Brown E."/>
            <person name="Tallon L."/>
            <person name="Sadzewicz L."/>
            <person name="Sengamalay N."/>
            <person name="Ott S."/>
            <person name="Godinez A."/>
            <person name="Nagaraj S."/>
            <person name="Vyas G."/>
            <person name="Aluvathingal J."/>
            <person name="Nadendla S."/>
            <person name="Geyer C."/>
            <person name="Sichtig H."/>
        </authorList>
    </citation>
    <scope>NUCLEOTIDE SEQUENCE</scope>
    <source>
        <strain evidence="8">ATCC 33809</strain>
    </source>
</reference>